<dbReference type="EC" id="4.6.1.1" evidence="3"/>
<keyword evidence="6" id="KW-0479">Metal-binding</keyword>
<feature type="domain" description="PAS" evidence="19">
    <location>
        <begin position="734"/>
        <end position="806"/>
    </location>
</feature>
<evidence type="ECO:0000256" key="16">
    <source>
        <dbReference type="ARBA" id="ARBA00064436"/>
    </source>
</evidence>
<dbReference type="Pfam" id="PF08448">
    <property type="entry name" value="PAS_4"/>
    <property type="match status" value="1"/>
</dbReference>
<dbReference type="Proteomes" id="UP000003835">
    <property type="component" value="Unassembled WGS sequence"/>
</dbReference>
<dbReference type="OrthoDB" id="456159at2"/>
<evidence type="ECO:0000256" key="10">
    <source>
        <dbReference type="ARBA" id="ARBA00022989"/>
    </source>
</evidence>
<evidence type="ECO:0000256" key="18">
    <source>
        <dbReference type="SAM" id="Coils"/>
    </source>
</evidence>
<proteinExistence type="inferred from homology"/>
<organism evidence="22 23">
    <name type="scientific">Coleofasciculus chthonoplastes PCC 7420</name>
    <dbReference type="NCBI Taxonomy" id="118168"/>
    <lineage>
        <taxon>Bacteria</taxon>
        <taxon>Bacillati</taxon>
        <taxon>Cyanobacteriota</taxon>
        <taxon>Cyanophyceae</taxon>
        <taxon>Coleofasciculales</taxon>
        <taxon>Coleofasciculaceae</taxon>
        <taxon>Coleofasciculus</taxon>
    </lineage>
</organism>
<feature type="domain" description="PAS" evidence="19">
    <location>
        <begin position="624"/>
        <end position="678"/>
    </location>
</feature>
<dbReference type="InterPro" id="IPR028082">
    <property type="entry name" value="Peripla_BP_I"/>
</dbReference>
<dbReference type="InterPro" id="IPR018297">
    <property type="entry name" value="A/G_cyclase_CS"/>
</dbReference>
<comment type="catalytic activity">
    <reaction evidence="1">
        <text>ATP = 3',5'-cyclic AMP + diphosphate</text>
        <dbReference type="Rhea" id="RHEA:15389"/>
        <dbReference type="ChEBI" id="CHEBI:30616"/>
        <dbReference type="ChEBI" id="CHEBI:33019"/>
        <dbReference type="ChEBI" id="CHEBI:58165"/>
        <dbReference type="EC" id="4.6.1.1"/>
    </reaction>
</comment>
<dbReference type="SMART" id="SM00091">
    <property type="entry name" value="PAS"/>
    <property type="match status" value="3"/>
</dbReference>
<evidence type="ECO:0000256" key="15">
    <source>
        <dbReference type="ARBA" id="ARBA00032637"/>
    </source>
</evidence>
<evidence type="ECO:0000259" key="20">
    <source>
        <dbReference type="PROSITE" id="PS50113"/>
    </source>
</evidence>
<dbReference type="STRING" id="118168.MC7420_1186"/>
<dbReference type="eggNOG" id="COG2114">
    <property type="taxonomic scope" value="Bacteria"/>
</dbReference>
<dbReference type="InterPro" id="IPR029016">
    <property type="entry name" value="GAF-like_dom_sf"/>
</dbReference>
<dbReference type="GO" id="GO:0004016">
    <property type="term" value="F:adenylate cyclase activity"/>
    <property type="evidence" value="ECO:0007669"/>
    <property type="project" value="UniProtKB-EC"/>
</dbReference>
<dbReference type="Gene3D" id="3.30.450.20">
    <property type="entry name" value="PAS domain"/>
    <property type="match status" value="3"/>
</dbReference>
<dbReference type="eggNOG" id="COG0683">
    <property type="taxonomic scope" value="Bacteria"/>
</dbReference>
<protein>
    <recommendedName>
        <fullName evidence="4">Adenylate cyclase</fullName>
        <ecNumber evidence="3">4.6.1.1</ecNumber>
    </recommendedName>
    <alternativeName>
        <fullName evidence="14">ATP pyrophosphate-lyase</fullName>
    </alternativeName>
    <alternativeName>
        <fullName evidence="15">Adenylyl cyclase</fullName>
    </alternativeName>
</protein>
<sequence>MLPLNQPSSASGVRVGILHSQTGTMALSERPLIDAALMAIAQINQAGGVLGEPIEPLVVDGASDPAEFARQAQQLIQFEGVTTVFGCWTSATRKAVKPIVETLNALLWYPLQYEGLEQSPNIFYTGACPNQQVEPAVSWLLSHKGKRFYLLGSDYVFPRTLNKIITCQLKQQGGEVVGEDYVDLAETDFSDAIARIQQTQPDVVFNTLNGQGNQFFYRQYRDAGITAEDIPILAVSVAEVELQTMEDAAVGHYASWSYFQSLNTPENQRFVQEFQARYGTNRVTSDPIEAAYSQVFLWKLAVESAQSFTVDRVRLAAYNQSFAAPGGLIQIQPNHHVGKHSYIGQVLPGGQFQVIHRSQTPIKPLPWLGVEELNFNQSDLVIEMLSQVSQGIQETWLSEQKSRQLEALTQKLQQAEQALRESAIALRNHNRVLTQLAKSPAIHQGDLNAAFAEITQAGVQSLGVERTGIWLFDKTGTKLQCLDLFDKNHNQHSQWIELAVADYPTYFNALQHDQLIAADYAQTDPKTQELSASYLIPCNIISVLDVPIQIRGEIAGIVCLGKVGTIRHWTAEDQNFARSLADLVSLAMEARERKQTEFDLAESQRSLATLMSNIPGIAYRCLNDSDWTMLFISEGCYDLTGYPVEAFTKQKILTYNQLIHPDDQNAVFDQIQAAINNHRSYQITYRIITATGQLKWVWEQGQGIFYPDGRVFYLEGLITDITAQKQTEAALRKSEDRWQLVLNSTQDGIFEWNIATGKVFSSPHLGGMLGYTDPTLLESFDRWRNLVHPEDIDQVLATLQDHLTQKTPPYKFEYRMRCQDGSYKWILARGQVQWNENGQPVRVVGSQQDISDRKQAEEEVKLLLNLSQAINAAPDFDTALEVALQQLCEITGWIYGEAWIPSTDESILISSRRWHCQRQGIEPNLSVAIEGFREYSKLLTFYPGEEIPGQVWLTQHSQWISDLSQIDDVLMRLESATACGFKVGFGVPIIANAKPEKPTRQGNSCLLSSPSSVLAILVFFTHANGSEDKRLSDLVNGVAAQLGTVLQQKKVQAEMKALFAAMTDMVTVRDVSGRCLNMIPTKTSNVYKLPEAMIGRKLDEDLPRSQADLILQAILQAISTQETVSIEYSLPINGKEIWLAEMISPLSTETAILVARDISDRKQAEAELYLEKQKSEQLLLNILPQPIVEQLRNNPDVIAEQFNDVTILFADLVGFTPLAARLKPIELVKLLNQIFSRFDQLVDQLGLEKIKTIGDAYMVAAGLPIPRSDHAEAIAQMALAMQAAMKRFQVELGEDIKIRIGINTGVVVAGVIGTKKFIYDLWGDAVNIASRMESSGEAGRIQVTEATYQQLKDNYQLEKRGVINIRGRGEMVTYWLLGNQ</sequence>
<dbReference type="InterPro" id="IPR000014">
    <property type="entry name" value="PAS"/>
</dbReference>
<dbReference type="SMART" id="SM00044">
    <property type="entry name" value="CYCc"/>
    <property type="match status" value="1"/>
</dbReference>
<evidence type="ECO:0000256" key="4">
    <source>
        <dbReference type="ARBA" id="ARBA00021420"/>
    </source>
</evidence>
<dbReference type="Pfam" id="PF08447">
    <property type="entry name" value="PAS_3"/>
    <property type="match status" value="2"/>
</dbReference>
<dbReference type="PROSITE" id="PS50112">
    <property type="entry name" value="PAS"/>
    <property type="match status" value="2"/>
</dbReference>
<dbReference type="RefSeq" id="WP_006103466.1">
    <property type="nucleotide sequence ID" value="NZ_DS989858.1"/>
</dbReference>
<dbReference type="Pfam" id="PF01590">
    <property type="entry name" value="GAF"/>
    <property type="match status" value="1"/>
</dbReference>
<dbReference type="Gene3D" id="3.30.450.40">
    <property type="match status" value="2"/>
</dbReference>
<dbReference type="InterPro" id="IPR029787">
    <property type="entry name" value="Nucleotide_cyclase"/>
</dbReference>
<dbReference type="SUPFAM" id="SSF53822">
    <property type="entry name" value="Periplasmic binding protein-like I"/>
    <property type="match status" value="1"/>
</dbReference>
<dbReference type="Gene3D" id="3.40.50.2300">
    <property type="match status" value="2"/>
</dbReference>
<gene>
    <name evidence="22" type="ORF">MC7420_1186</name>
</gene>
<keyword evidence="23" id="KW-1185">Reference proteome</keyword>
<dbReference type="InterPro" id="IPR017777">
    <property type="entry name" value="ABC_urea-bd_UrtA"/>
</dbReference>
<dbReference type="PROSITE" id="PS50113">
    <property type="entry name" value="PAC"/>
    <property type="match status" value="2"/>
</dbReference>
<dbReference type="InterPro" id="IPR035965">
    <property type="entry name" value="PAS-like_dom_sf"/>
</dbReference>
<dbReference type="PANTHER" id="PTHR47628">
    <property type="match status" value="1"/>
</dbReference>
<dbReference type="GO" id="GO:0035556">
    <property type="term" value="P:intracellular signal transduction"/>
    <property type="evidence" value="ECO:0007669"/>
    <property type="project" value="InterPro"/>
</dbReference>
<evidence type="ECO:0000259" key="19">
    <source>
        <dbReference type="PROSITE" id="PS50112"/>
    </source>
</evidence>
<feature type="domain" description="Guanylate cyclase" evidence="21">
    <location>
        <begin position="1206"/>
        <end position="1333"/>
    </location>
</feature>
<dbReference type="InterPro" id="IPR001610">
    <property type="entry name" value="PAC"/>
</dbReference>
<dbReference type="Pfam" id="PF13433">
    <property type="entry name" value="Peripla_BP_5"/>
    <property type="match status" value="1"/>
</dbReference>
<dbReference type="Pfam" id="PF00211">
    <property type="entry name" value="Guanylate_cyc"/>
    <property type="match status" value="1"/>
</dbReference>
<keyword evidence="11" id="KW-0115">cAMP biosynthesis</keyword>
<evidence type="ECO:0000256" key="13">
    <source>
        <dbReference type="ARBA" id="ARBA00023239"/>
    </source>
</evidence>
<dbReference type="PROSITE" id="PS50125">
    <property type="entry name" value="GUANYLATE_CYCLASE_2"/>
    <property type="match status" value="1"/>
</dbReference>
<evidence type="ECO:0000256" key="17">
    <source>
        <dbReference type="RuleBase" id="RU000405"/>
    </source>
</evidence>
<evidence type="ECO:0000313" key="23">
    <source>
        <dbReference type="Proteomes" id="UP000003835"/>
    </source>
</evidence>
<dbReference type="SUPFAM" id="SSF55785">
    <property type="entry name" value="PYP-like sensor domain (PAS domain)"/>
    <property type="match status" value="3"/>
</dbReference>
<feature type="domain" description="PAC" evidence="20">
    <location>
        <begin position="810"/>
        <end position="862"/>
    </location>
</feature>
<dbReference type="PANTHER" id="PTHR47628:SF1">
    <property type="entry name" value="ALIPHATIC AMIDASE EXPRESSION-REGULATING PROTEIN"/>
    <property type="match status" value="1"/>
</dbReference>
<dbReference type="SMART" id="SM00065">
    <property type="entry name" value="GAF"/>
    <property type="match status" value="2"/>
</dbReference>
<evidence type="ECO:0000256" key="12">
    <source>
        <dbReference type="ARBA" id="ARBA00023136"/>
    </source>
</evidence>
<dbReference type="HOGENOM" id="CLU_255633_0_0_3"/>
<dbReference type="SUPFAM" id="SSF55073">
    <property type="entry name" value="Nucleotide cyclase"/>
    <property type="match status" value="1"/>
</dbReference>
<dbReference type="eggNOG" id="COG2202">
    <property type="taxonomic scope" value="Bacteria"/>
</dbReference>
<reference evidence="22 23" key="1">
    <citation type="submission" date="2008-07" db="EMBL/GenBank/DDBJ databases">
        <authorList>
            <person name="Tandeau de Marsac N."/>
            <person name="Ferriera S."/>
            <person name="Johnson J."/>
            <person name="Kravitz S."/>
            <person name="Beeson K."/>
            <person name="Sutton G."/>
            <person name="Rogers Y.-H."/>
            <person name="Friedman R."/>
            <person name="Frazier M."/>
            <person name="Venter J.C."/>
        </authorList>
    </citation>
    <scope>NUCLEOTIDE SEQUENCE [LARGE SCALE GENOMIC DNA]</scope>
    <source>
        <strain evidence="22 23">PCC 7420</strain>
    </source>
</reference>
<dbReference type="SUPFAM" id="SSF55781">
    <property type="entry name" value="GAF domain-like"/>
    <property type="match status" value="2"/>
</dbReference>
<dbReference type="CDD" id="cd00130">
    <property type="entry name" value="PAS"/>
    <property type="match status" value="2"/>
</dbReference>
<dbReference type="Gene3D" id="3.30.70.1230">
    <property type="entry name" value="Nucleotide cyclase"/>
    <property type="match status" value="1"/>
</dbReference>
<dbReference type="SMART" id="SM00086">
    <property type="entry name" value="PAC"/>
    <property type="match status" value="2"/>
</dbReference>
<dbReference type="GO" id="GO:0005524">
    <property type="term" value="F:ATP binding"/>
    <property type="evidence" value="ECO:0007669"/>
    <property type="project" value="UniProtKB-KW"/>
</dbReference>
<keyword evidence="18" id="KW-0175">Coiled coil</keyword>
<keyword evidence="7" id="KW-0547">Nucleotide-binding</keyword>
<dbReference type="GO" id="GO:0046872">
    <property type="term" value="F:metal ion binding"/>
    <property type="evidence" value="ECO:0007669"/>
    <property type="project" value="UniProtKB-KW"/>
</dbReference>
<comment type="similarity">
    <text evidence="17">Belongs to the adenylyl cyclase class-4/guanylyl cyclase family.</text>
</comment>
<dbReference type="CDD" id="cd07302">
    <property type="entry name" value="CHD"/>
    <property type="match status" value="1"/>
</dbReference>
<dbReference type="GO" id="GO:0006171">
    <property type="term" value="P:cAMP biosynthetic process"/>
    <property type="evidence" value="ECO:0007669"/>
    <property type="project" value="UniProtKB-KW"/>
</dbReference>
<comment type="subcellular location">
    <subcellularLocation>
        <location evidence="2">Membrane</location>
        <topology evidence="2">Single-pass type I membrane protein</topology>
    </subcellularLocation>
</comment>
<evidence type="ECO:0000256" key="11">
    <source>
        <dbReference type="ARBA" id="ARBA00022998"/>
    </source>
</evidence>
<keyword evidence="10" id="KW-1133">Transmembrane helix</keyword>
<keyword evidence="5" id="KW-0812">Transmembrane</keyword>
<evidence type="ECO:0000256" key="8">
    <source>
        <dbReference type="ARBA" id="ARBA00022840"/>
    </source>
</evidence>
<evidence type="ECO:0000313" key="22">
    <source>
        <dbReference type="EMBL" id="EDX73390.1"/>
    </source>
</evidence>
<comment type="subunit">
    <text evidence="16">Homodimer. Can also exist as monomer.</text>
</comment>
<keyword evidence="12" id="KW-0472">Membrane</keyword>
<evidence type="ECO:0000256" key="1">
    <source>
        <dbReference type="ARBA" id="ARBA00001593"/>
    </source>
</evidence>
<dbReference type="PROSITE" id="PS00452">
    <property type="entry name" value="GUANYLATE_CYCLASE_1"/>
    <property type="match status" value="1"/>
</dbReference>
<evidence type="ECO:0000256" key="9">
    <source>
        <dbReference type="ARBA" id="ARBA00022842"/>
    </source>
</evidence>
<name>B4VXF1_9CYAN</name>
<evidence type="ECO:0000256" key="2">
    <source>
        <dbReference type="ARBA" id="ARBA00004479"/>
    </source>
</evidence>
<feature type="coiled-coil region" evidence="18">
    <location>
        <begin position="398"/>
        <end position="432"/>
    </location>
</feature>
<evidence type="ECO:0000259" key="21">
    <source>
        <dbReference type="PROSITE" id="PS50125"/>
    </source>
</evidence>
<dbReference type="NCBIfam" id="TIGR00229">
    <property type="entry name" value="sensory_box"/>
    <property type="match status" value="3"/>
</dbReference>
<dbReference type="eggNOG" id="COG2203">
    <property type="taxonomic scope" value="Bacteria"/>
</dbReference>
<evidence type="ECO:0000256" key="6">
    <source>
        <dbReference type="ARBA" id="ARBA00022723"/>
    </source>
</evidence>
<keyword evidence="9" id="KW-0460">Magnesium</keyword>
<dbReference type="InterPro" id="IPR001054">
    <property type="entry name" value="A/G_cyclase"/>
</dbReference>
<dbReference type="InterPro" id="IPR013655">
    <property type="entry name" value="PAS_fold_3"/>
</dbReference>
<dbReference type="InterPro" id="IPR013656">
    <property type="entry name" value="PAS_4"/>
</dbReference>
<accession>B4VXF1</accession>
<dbReference type="FunFam" id="3.30.70.1230:FF:000033">
    <property type="entry name" value="Adenylate cyclase"/>
    <property type="match status" value="1"/>
</dbReference>
<dbReference type="InterPro" id="IPR000700">
    <property type="entry name" value="PAS-assoc_C"/>
</dbReference>
<keyword evidence="13 17" id="KW-0456">Lyase</keyword>
<evidence type="ECO:0000256" key="7">
    <source>
        <dbReference type="ARBA" id="ARBA00022741"/>
    </source>
</evidence>
<evidence type="ECO:0000256" key="14">
    <source>
        <dbReference type="ARBA" id="ARBA00032597"/>
    </source>
</evidence>
<dbReference type="CDD" id="cd06355">
    <property type="entry name" value="PBP1_FmdD-like"/>
    <property type="match status" value="1"/>
</dbReference>
<feature type="domain" description="PAC" evidence="20">
    <location>
        <begin position="681"/>
        <end position="733"/>
    </location>
</feature>
<dbReference type="InterPro" id="IPR003018">
    <property type="entry name" value="GAF"/>
</dbReference>
<evidence type="ECO:0000256" key="3">
    <source>
        <dbReference type="ARBA" id="ARBA00012201"/>
    </source>
</evidence>
<evidence type="ECO:0000256" key="5">
    <source>
        <dbReference type="ARBA" id="ARBA00022692"/>
    </source>
</evidence>
<keyword evidence="8" id="KW-0067">ATP-binding</keyword>
<dbReference type="GO" id="GO:0005886">
    <property type="term" value="C:plasma membrane"/>
    <property type="evidence" value="ECO:0007669"/>
    <property type="project" value="UniProtKB-ARBA"/>
</dbReference>
<dbReference type="EMBL" id="DS989858">
    <property type="protein sequence ID" value="EDX73390.1"/>
    <property type="molecule type" value="Genomic_DNA"/>
</dbReference>